<dbReference type="AlphaFoldDB" id="A0A0Q3HTI8"/>
<dbReference type="EMBL" id="LLYZ01000005">
    <property type="protein sequence ID" value="KQK26104.1"/>
    <property type="molecule type" value="Genomic_DNA"/>
</dbReference>
<dbReference type="STRING" id="452084.AR438_11020"/>
<sequence>MKATKEIKVKNVFNESKRNLVKDFINKKSTGQSKERLLRNELLSIQYKIEDYISDETANEENLKLLDFVKMYLRTFDITKKDFARYLDMQDSNLHKYLIGERKLNAKVALKISYFTRTKPEYWYGIQIKNEITELRKEEKNNKEYEKYDYSNMLEV</sequence>
<dbReference type="OrthoDB" id="672239at2"/>
<keyword evidence="2" id="KW-1185">Reference proteome</keyword>
<dbReference type="GO" id="GO:0003677">
    <property type="term" value="F:DNA binding"/>
    <property type="evidence" value="ECO:0007669"/>
    <property type="project" value="InterPro"/>
</dbReference>
<reference evidence="1 2" key="1">
    <citation type="submission" date="2015-10" db="EMBL/GenBank/DDBJ databases">
        <title>Chryseobacterium aquaticum genome.</title>
        <authorList>
            <person name="Newman J.D."/>
            <person name="Ferguson M.B."/>
            <person name="Miller J.R."/>
        </authorList>
    </citation>
    <scope>NUCLEOTIDE SEQUENCE [LARGE SCALE GENOMIC DNA]</scope>
    <source>
        <strain evidence="1 2">KCTC 12483</strain>
    </source>
</reference>
<protein>
    <submittedName>
        <fullName evidence="1">Transcriptional regulator</fullName>
    </submittedName>
</protein>
<dbReference type="InterPro" id="IPR010982">
    <property type="entry name" value="Lambda_DNA-bd_dom_sf"/>
</dbReference>
<dbReference type="Gene3D" id="1.10.260.40">
    <property type="entry name" value="lambda repressor-like DNA-binding domains"/>
    <property type="match status" value="1"/>
</dbReference>
<evidence type="ECO:0000313" key="1">
    <source>
        <dbReference type="EMBL" id="KQK26104.1"/>
    </source>
</evidence>
<dbReference type="Proteomes" id="UP000051682">
    <property type="component" value="Unassembled WGS sequence"/>
</dbReference>
<dbReference type="SUPFAM" id="SSF47413">
    <property type="entry name" value="lambda repressor-like DNA-binding domains"/>
    <property type="match status" value="1"/>
</dbReference>
<dbReference type="RefSeq" id="WP_056015146.1">
    <property type="nucleotide sequence ID" value="NZ_LLYZ01000005.1"/>
</dbReference>
<name>A0A0Q3HTI8_9FLAO</name>
<gene>
    <name evidence="1" type="ORF">AR438_11020</name>
</gene>
<organism evidence="1 2">
    <name type="scientific">Chryseobacterium aquaticum</name>
    <dbReference type="NCBI Taxonomy" id="452084"/>
    <lineage>
        <taxon>Bacteria</taxon>
        <taxon>Pseudomonadati</taxon>
        <taxon>Bacteroidota</taxon>
        <taxon>Flavobacteriia</taxon>
        <taxon>Flavobacteriales</taxon>
        <taxon>Weeksellaceae</taxon>
        <taxon>Chryseobacterium group</taxon>
        <taxon>Chryseobacterium</taxon>
    </lineage>
</organism>
<comment type="caution">
    <text evidence="1">The sequence shown here is derived from an EMBL/GenBank/DDBJ whole genome shotgun (WGS) entry which is preliminary data.</text>
</comment>
<proteinExistence type="predicted"/>
<evidence type="ECO:0000313" key="2">
    <source>
        <dbReference type="Proteomes" id="UP000051682"/>
    </source>
</evidence>
<accession>A0A0Q3HTI8</accession>